<dbReference type="Pfam" id="PF17107">
    <property type="entry name" value="SesA"/>
    <property type="match status" value="1"/>
</dbReference>
<evidence type="ECO:0000313" key="5">
    <source>
        <dbReference type="Proteomes" id="UP000578531"/>
    </source>
</evidence>
<dbReference type="InterPro" id="IPR031352">
    <property type="entry name" value="SesA"/>
</dbReference>
<dbReference type="Gene3D" id="3.40.50.300">
    <property type="entry name" value="P-loop containing nucleotide triphosphate hydrolases"/>
    <property type="match status" value="1"/>
</dbReference>
<dbReference type="InterPro" id="IPR002182">
    <property type="entry name" value="NB-ARC"/>
</dbReference>
<dbReference type="PANTHER" id="PTHR46082">
    <property type="entry name" value="ATP/GTP-BINDING PROTEIN-RELATED"/>
    <property type="match status" value="1"/>
</dbReference>
<evidence type="ECO:0000313" key="4">
    <source>
        <dbReference type="EMBL" id="KAF6241202.1"/>
    </source>
</evidence>
<evidence type="ECO:0008006" key="6">
    <source>
        <dbReference type="Google" id="ProtNLM"/>
    </source>
</evidence>
<dbReference type="Gene3D" id="1.25.40.10">
    <property type="entry name" value="Tetratricopeptide repeat domain"/>
    <property type="match status" value="1"/>
</dbReference>
<dbReference type="GeneID" id="59282674"/>
<dbReference type="RefSeq" id="XP_037170450.1">
    <property type="nucleotide sequence ID" value="XM_037302943.1"/>
</dbReference>
<dbReference type="SUPFAM" id="SSF52540">
    <property type="entry name" value="P-loop containing nucleoside triphosphate hydrolases"/>
    <property type="match status" value="1"/>
</dbReference>
<feature type="compositionally biased region" description="Basic and acidic residues" evidence="1">
    <location>
        <begin position="636"/>
        <end position="645"/>
    </location>
</feature>
<sequence length="924" mass="103837">MSGAEALVVINIITNVVALVGFSRKVVSQVREYGEKADEVPEAFRDIETTLPLFANTLSQVQWTVERKDVGEDSCRALSPVLKGCERKLEQLKAIFEDVLVQKNASKLERGWKAIKSARKEKEVKEIVQTLDRFALHLNPYNLRGLVGLEDMQLLTSAMASTSVEQPAAKPPKTYFMVPVQVSNEFTGRQEVMASLEESLCLDDQYSRLALIGLGGMGKTKIALQYAQRFKSHLKVSVFWVYAGTVERFKNAYRQIARKLGIPGSESPEANILELVKERLESADFGKWLMILDNADDEEIMYGQGSARLCQHLPRSYQGSILLTSRFGHVGRKFAKTNIIELPSMTLADSTSLLISLLGNNFPYTPKESCIELVEELSRTPLAIVQAASFMLENDVSLNSYLDMFRQSDTSQVRLLSEDFEDEVRDSQSKNPIATTWVISFECIRSHFPQAAELLSMMSMADAQAIPEFLIQRDGEDVISFSKAIGTLRAFCFITERQKSEDADLQSRLFDLHRLVRLAMRNWLKTNHEFHQCLLRTVEIFTCKSYHREESLKYSISSLIMPHIMEILKADQLQPSNGTLPLSEILSNLNLWNDGHLFGDAWNEDMGIDDKDEDDHSENGDSAEGIDDAENDNDADNGKSDDDVDTKALNHASELLCYASRRLLEISNPAQAKIYATKSLQISTQVGLEGSGAMSDSIGSLANILEYMGGLNDAEQLRRIHLRFSEAKYGKYDVRSLRSLRRLYLLITIKSKEQEACKARDLLLKRLQKYLLLNSGKEDPFMLLNAGNGQIFYGNLAEAESYFALSLQRFQAIHSDRGYMALDGLADTYRRQSKFNEAEGTQRQALEAAIRFKGPKSLLAILYRISLSKILVAVGKNEEAKIEASISLNLTQEIHGPTSKKYLLALDKYRSILQTEPSADESGK</sequence>
<dbReference type="Proteomes" id="UP000578531">
    <property type="component" value="Unassembled WGS sequence"/>
</dbReference>
<dbReference type="SUPFAM" id="SSF48452">
    <property type="entry name" value="TPR-like"/>
    <property type="match status" value="1"/>
</dbReference>
<name>A0A8H6LA65_9LECA</name>
<feature type="compositionally biased region" description="Acidic residues" evidence="1">
    <location>
        <begin position="624"/>
        <end position="635"/>
    </location>
</feature>
<feature type="domain" description="NB-ARC" evidence="2">
    <location>
        <begin position="191"/>
        <end position="349"/>
    </location>
</feature>
<evidence type="ECO:0000256" key="1">
    <source>
        <dbReference type="SAM" id="MobiDB-lite"/>
    </source>
</evidence>
<organism evidence="4 5">
    <name type="scientific">Letharia columbiana</name>
    <dbReference type="NCBI Taxonomy" id="112416"/>
    <lineage>
        <taxon>Eukaryota</taxon>
        <taxon>Fungi</taxon>
        <taxon>Dikarya</taxon>
        <taxon>Ascomycota</taxon>
        <taxon>Pezizomycotina</taxon>
        <taxon>Lecanoromycetes</taxon>
        <taxon>OSLEUM clade</taxon>
        <taxon>Lecanoromycetidae</taxon>
        <taxon>Lecanorales</taxon>
        <taxon>Lecanorineae</taxon>
        <taxon>Parmeliaceae</taxon>
        <taxon>Letharia</taxon>
    </lineage>
</organism>
<accession>A0A8H6LA65</accession>
<feature type="compositionally biased region" description="Acidic residues" evidence="1">
    <location>
        <begin position="607"/>
        <end position="616"/>
    </location>
</feature>
<comment type="caution">
    <text evidence="4">The sequence shown here is derived from an EMBL/GenBank/DDBJ whole genome shotgun (WGS) entry which is preliminary data.</text>
</comment>
<feature type="domain" description="NACHT-NTPase and P-loop NTPases N-terminal" evidence="3">
    <location>
        <begin position="13"/>
        <end position="131"/>
    </location>
</feature>
<dbReference type="GO" id="GO:0043531">
    <property type="term" value="F:ADP binding"/>
    <property type="evidence" value="ECO:0007669"/>
    <property type="project" value="InterPro"/>
</dbReference>
<protein>
    <recommendedName>
        <fullName evidence="6">NB-ARC domain-containing protein</fullName>
    </recommendedName>
</protein>
<dbReference type="InterPro" id="IPR011990">
    <property type="entry name" value="TPR-like_helical_dom_sf"/>
</dbReference>
<feature type="region of interest" description="Disordered" evidence="1">
    <location>
        <begin position="607"/>
        <end position="645"/>
    </location>
</feature>
<dbReference type="EMBL" id="JACCJC010000002">
    <property type="protein sequence ID" value="KAF6241202.1"/>
    <property type="molecule type" value="Genomic_DNA"/>
</dbReference>
<reference evidence="4 5" key="1">
    <citation type="journal article" date="2020" name="Genomics">
        <title>Complete, high-quality genomes from long-read metagenomic sequencing of two wolf lichen thalli reveals enigmatic genome architecture.</title>
        <authorList>
            <person name="McKenzie S.K."/>
            <person name="Walston R.F."/>
            <person name="Allen J.L."/>
        </authorList>
    </citation>
    <scope>NUCLEOTIDE SEQUENCE [LARGE SCALE GENOMIC DNA]</scope>
    <source>
        <strain evidence="4">WasteWater2</strain>
    </source>
</reference>
<keyword evidence="5" id="KW-1185">Reference proteome</keyword>
<dbReference type="OrthoDB" id="1577640at2759"/>
<dbReference type="PANTHER" id="PTHR46082:SF6">
    <property type="entry name" value="AAA+ ATPASE DOMAIN-CONTAINING PROTEIN-RELATED"/>
    <property type="match status" value="1"/>
</dbReference>
<dbReference type="Pfam" id="PF00931">
    <property type="entry name" value="NB-ARC"/>
    <property type="match status" value="1"/>
</dbReference>
<gene>
    <name evidence="4" type="ORF">HO173_000996</name>
</gene>
<dbReference type="AlphaFoldDB" id="A0A8H6LA65"/>
<proteinExistence type="predicted"/>
<dbReference type="InterPro" id="IPR027417">
    <property type="entry name" value="P-loop_NTPase"/>
</dbReference>
<evidence type="ECO:0000259" key="3">
    <source>
        <dbReference type="Pfam" id="PF17107"/>
    </source>
</evidence>
<dbReference type="InterPro" id="IPR053137">
    <property type="entry name" value="NLR-like"/>
</dbReference>
<evidence type="ECO:0000259" key="2">
    <source>
        <dbReference type="Pfam" id="PF00931"/>
    </source>
</evidence>